<dbReference type="AlphaFoldDB" id="A0A377LPK3"/>
<gene>
    <name evidence="2" type="ORF">NCTC10005_00018</name>
</gene>
<evidence type="ECO:0000313" key="3">
    <source>
        <dbReference type="Proteomes" id="UP000255106"/>
    </source>
</evidence>
<name>A0A377LPK3_ENTCL</name>
<protein>
    <submittedName>
        <fullName evidence="2">Putative conjugative transfer protein</fullName>
    </submittedName>
</protein>
<feature type="signal peptide" evidence="1">
    <location>
        <begin position="1"/>
        <end position="26"/>
    </location>
</feature>
<evidence type="ECO:0000313" key="2">
    <source>
        <dbReference type="EMBL" id="STQ07391.1"/>
    </source>
</evidence>
<dbReference type="EMBL" id="UGJB01000002">
    <property type="protein sequence ID" value="STQ07391.1"/>
    <property type="molecule type" value="Genomic_DNA"/>
</dbReference>
<keyword evidence="1" id="KW-0732">Signal</keyword>
<organism evidence="2 3">
    <name type="scientific">Enterobacter cloacae</name>
    <dbReference type="NCBI Taxonomy" id="550"/>
    <lineage>
        <taxon>Bacteria</taxon>
        <taxon>Pseudomonadati</taxon>
        <taxon>Pseudomonadota</taxon>
        <taxon>Gammaproteobacteria</taxon>
        <taxon>Enterobacterales</taxon>
        <taxon>Enterobacteriaceae</taxon>
        <taxon>Enterobacter</taxon>
        <taxon>Enterobacter cloacae complex</taxon>
    </lineage>
</organism>
<dbReference type="Proteomes" id="UP000255106">
    <property type="component" value="Unassembled WGS sequence"/>
</dbReference>
<reference evidence="2 3" key="1">
    <citation type="submission" date="2018-06" db="EMBL/GenBank/DDBJ databases">
        <authorList>
            <consortium name="Pathogen Informatics"/>
            <person name="Doyle S."/>
        </authorList>
    </citation>
    <scope>NUCLEOTIDE SEQUENCE [LARGE SCALE GENOMIC DNA]</scope>
    <source>
        <strain evidence="2 3">NCTC10005</strain>
    </source>
</reference>
<feature type="chain" id="PRO_5016697090" evidence="1">
    <location>
        <begin position="27"/>
        <end position="161"/>
    </location>
</feature>
<evidence type="ECO:0000256" key="1">
    <source>
        <dbReference type="SAM" id="SignalP"/>
    </source>
</evidence>
<proteinExistence type="predicted"/>
<dbReference type="InterPro" id="IPR009030">
    <property type="entry name" value="Growth_fac_rcpt_cys_sf"/>
</dbReference>
<dbReference type="SUPFAM" id="SSF57184">
    <property type="entry name" value="Growth factor receptor domain"/>
    <property type="match status" value="1"/>
</dbReference>
<accession>A0A377LPK3</accession>
<sequence>MLRKFISSILILCQLVMLIGILPAKAANPIATNFVCGQDLNNNGYLGDEGEYQACQTATINHSTAANSYCLPGYTMQANGACMKYEYAPLGSQCPNGYFIQNGRCVQESLLQAQGYCPSGYVMVGNGCQSYTYTAPDANLSRRLFHSEWPLYHSAADSAHS</sequence>